<dbReference type="RefSeq" id="WP_222508803.1">
    <property type="nucleotide sequence ID" value="NZ_JAHVJA010000006.1"/>
</dbReference>
<protein>
    <submittedName>
        <fullName evidence="2">DMP19 family protein</fullName>
    </submittedName>
</protein>
<keyword evidence="3" id="KW-1185">Reference proteome</keyword>
<dbReference type="EMBL" id="JAHVJA010000006">
    <property type="protein sequence ID" value="MBY6140555.1"/>
    <property type="molecule type" value="Genomic_DNA"/>
</dbReference>
<gene>
    <name evidence="2" type="ORF">KUV26_14010</name>
</gene>
<comment type="caution">
    <text evidence="2">The sequence shown here is derived from an EMBL/GenBank/DDBJ whole genome shotgun (WGS) entry which is preliminary data.</text>
</comment>
<organism evidence="2 3">
    <name type="scientific">Leisingera daeponensis</name>
    <dbReference type="NCBI Taxonomy" id="405746"/>
    <lineage>
        <taxon>Bacteria</taxon>
        <taxon>Pseudomonadati</taxon>
        <taxon>Pseudomonadota</taxon>
        <taxon>Alphaproteobacteria</taxon>
        <taxon>Rhodobacterales</taxon>
        <taxon>Roseobacteraceae</taxon>
        <taxon>Leisingera</taxon>
    </lineage>
</organism>
<evidence type="ECO:0000313" key="2">
    <source>
        <dbReference type="EMBL" id="MBY6140555.1"/>
    </source>
</evidence>
<dbReference type="Gene3D" id="1.20.1420.60">
    <property type="match status" value="1"/>
</dbReference>
<proteinExistence type="predicted"/>
<dbReference type="Proteomes" id="UP000766629">
    <property type="component" value="Unassembled WGS sequence"/>
</dbReference>
<evidence type="ECO:0000259" key="1">
    <source>
        <dbReference type="Pfam" id="PF14300"/>
    </source>
</evidence>
<dbReference type="InterPro" id="IPR025402">
    <property type="entry name" value="DMP19_C"/>
</dbReference>
<reference evidence="2 3" key="1">
    <citation type="submission" date="2021-06" db="EMBL/GenBank/DDBJ databases">
        <title>50 bacteria genomes isolated from Dapeng, Shenzhen, China.</title>
        <authorList>
            <person name="Zheng W."/>
            <person name="Yu S."/>
            <person name="Huang Y."/>
        </authorList>
    </citation>
    <scope>NUCLEOTIDE SEQUENCE [LARGE SCALE GENOMIC DNA]</scope>
    <source>
        <strain evidence="2 3">DP1N14-2</strain>
    </source>
</reference>
<feature type="domain" description="DNA mimic protein DMP19 C-terminal" evidence="1">
    <location>
        <begin position="73"/>
        <end position="141"/>
    </location>
</feature>
<evidence type="ECO:0000313" key="3">
    <source>
        <dbReference type="Proteomes" id="UP000766629"/>
    </source>
</evidence>
<name>A0ABS7NHD1_9RHOB</name>
<sequence>MNWLKRLLAGDQLILPKPTIRETDFLSPETDIELRIEDYYDRLLGGFASEEIWAALDAYKLDSLRELVAKGLLTEGQMTFFCLEYFRAQILNGGFLQFMGNAAFMSADVVFCLRKLNQTEIADDVKRVASEIIPILRHLDSVPGDARNSEFRSAMRRANTEMKDAMLSSTAGQRLEAGTFEPGLVLQMVKYVERNPEEFCKAG</sequence>
<dbReference type="Pfam" id="PF14300">
    <property type="entry name" value="DMP19"/>
    <property type="match status" value="1"/>
</dbReference>
<accession>A0ABS7NHD1</accession>